<dbReference type="CDD" id="cd09731">
    <property type="entry name" value="Cse2_I-E"/>
    <property type="match status" value="1"/>
</dbReference>
<organism evidence="2 3">
    <name type="scientific">Saccharothrix australiensis</name>
    <dbReference type="NCBI Taxonomy" id="2072"/>
    <lineage>
        <taxon>Bacteria</taxon>
        <taxon>Bacillati</taxon>
        <taxon>Actinomycetota</taxon>
        <taxon>Actinomycetes</taxon>
        <taxon>Pseudonocardiales</taxon>
        <taxon>Pseudonocardiaceae</taxon>
        <taxon>Saccharothrix</taxon>
    </lineage>
</organism>
<dbReference type="InterPro" id="IPR038287">
    <property type="entry name" value="Cse2_sf"/>
</dbReference>
<protein>
    <submittedName>
        <fullName evidence="2">CRISPR-associated Cse2 family protein</fullName>
    </submittedName>
</protein>
<gene>
    <name evidence="2" type="ORF">C8E97_2741</name>
</gene>
<dbReference type="InterPro" id="IPR013382">
    <property type="entry name" value="CRISPR-assoc_prot_Cse2"/>
</dbReference>
<dbReference type="Pfam" id="PF09485">
    <property type="entry name" value="CRISPR_Cse2"/>
    <property type="match status" value="1"/>
</dbReference>
<sequence length="223" mass="24689">MTVTTAQPDKGDWRQRWATLTPVGVEVHALIQPLQEGVLADRAAAVAALARLRRGVGKPAGSVQEILQYTVSDAFAGPDAGDEPTPAETAAHVALTLYSLHQQSRNNRMHQRGFGLGRSLRMLHPTEFDTTIPPVLRRFQTLGSSQSLEELVHHLRGAVQLLRPAEIPLDYAALADDLLWWQRRGGASRVRLRWGREFFRTPRPADSADGDAPETREPEPDLD</sequence>
<keyword evidence="3" id="KW-1185">Reference proteome</keyword>
<dbReference type="RefSeq" id="WP_121005450.1">
    <property type="nucleotide sequence ID" value="NZ_RBXO01000001.1"/>
</dbReference>
<evidence type="ECO:0000313" key="3">
    <source>
        <dbReference type="Proteomes" id="UP000282084"/>
    </source>
</evidence>
<comment type="caution">
    <text evidence="2">The sequence shown here is derived from an EMBL/GenBank/DDBJ whole genome shotgun (WGS) entry which is preliminary data.</text>
</comment>
<dbReference type="EMBL" id="RBXO01000001">
    <property type="protein sequence ID" value="RKT54137.1"/>
    <property type="molecule type" value="Genomic_DNA"/>
</dbReference>
<name>A0A495VZG7_9PSEU</name>
<reference evidence="2 3" key="1">
    <citation type="submission" date="2018-10" db="EMBL/GenBank/DDBJ databases">
        <title>Sequencing the genomes of 1000 actinobacteria strains.</title>
        <authorList>
            <person name="Klenk H.-P."/>
        </authorList>
    </citation>
    <scope>NUCLEOTIDE SEQUENCE [LARGE SCALE GENOMIC DNA]</scope>
    <source>
        <strain evidence="2 3">DSM 43800</strain>
    </source>
</reference>
<dbReference type="Proteomes" id="UP000282084">
    <property type="component" value="Unassembled WGS sequence"/>
</dbReference>
<feature type="compositionally biased region" description="Basic and acidic residues" evidence="1">
    <location>
        <begin position="213"/>
        <end position="223"/>
    </location>
</feature>
<feature type="region of interest" description="Disordered" evidence="1">
    <location>
        <begin position="201"/>
        <end position="223"/>
    </location>
</feature>
<dbReference type="AlphaFoldDB" id="A0A495VZG7"/>
<dbReference type="Gene3D" id="1.10.520.40">
    <property type="entry name" value="CRISPR-associated protein Cse2"/>
    <property type="match status" value="1"/>
</dbReference>
<dbReference type="NCBIfam" id="TIGR02548">
    <property type="entry name" value="casB_cse2"/>
    <property type="match status" value="1"/>
</dbReference>
<evidence type="ECO:0000313" key="2">
    <source>
        <dbReference type="EMBL" id="RKT54137.1"/>
    </source>
</evidence>
<accession>A0A495VZG7</accession>
<proteinExistence type="predicted"/>
<evidence type="ECO:0000256" key="1">
    <source>
        <dbReference type="SAM" id="MobiDB-lite"/>
    </source>
</evidence>
<dbReference type="OrthoDB" id="4808431at2"/>